<evidence type="ECO:0000256" key="1">
    <source>
        <dbReference type="SAM" id="Phobius"/>
    </source>
</evidence>
<evidence type="ECO:0000313" key="3">
    <source>
        <dbReference type="Proteomes" id="UP001378592"/>
    </source>
</evidence>
<organism evidence="2 3">
    <name type="scientific">Gryllus longicercus</name>
    <dbReference type="NCBI Taxonomy" id="2509291"/>
    <lineage>
        <taxon>Eukaryota</taxon>
        <taxon>Metazoa</taxon>
        <taxon>Ecdysozoa</taxon>
        <taxon>Arthropoda</taxon>
        <taxon>Hexapoda</taxon>
        <taxon>Insecta</taxon>
        <taxon>Pterygota</taxon>
        <taxon>Neoptera</taxon>
        <taxon>Polyneoptera</taxon>
        <taxon>Orthoptera</taxon>
        <taxon>Ensifera</taxon>
        <taxon>Gryllidea</taxon>
        <taxon>Grylloidea</taxon>
        <taxon>Gryllidae</taxon>
        <taxon>Gryllinae</taxon>
        <taxon>Gryllus</taxon>
    </lineage>
</organism>
<gene>
    <name evidence="2" type="ORF">R5R35_010954</name>
</gene>
<feature type="transmembrane region" description="Helical" evidence="1">
    <location>
        <begin position="6"/>
        <end position="27"/>
    </location>
</feature>
<sequence length="129" mass="14596">MISNKLLAKIAIYTGVFGTSGSLYLFYKVQNGLKSSPYMIESMQLLQEHKGAVEYLGKPLKYGYLNLNSEHNFCDGYKAQFEVPVKGSVNSGSLYLKAKRESPQQEWDVYLVEFSPANSSKRLVVKRLE</sequence>
<dbReference type="InterPro" id="IPR014807">
    <property type="entry name" value="Coa1"/>
</dbReference>
<accession>A0AAN9VIZ1</accession>
<evidence type="ECO:0008006" key="4">
    <source>
        <dbReference type="Google" id="ProtNLM"/>
    </source>
</evidence>
<comment type="caution">
    <text evidence="2">The sequence shown here is derived from an EMBL/GenBank/DDBJ whole genome shotgun (WGS) entry which is preliminary data.</text>
</comment>
<keyword evidence="1" id="KW-0472">Membrane</keyword>
<proteinExistence type="predicted"/>
<protein>
    <recommendedName>
        <fullName evidence="4">Cytochrome c oxidase assembly factor 1 homolog</fullName>
    </recommendedName>
</protein>
<keyword evidence="1" id="KW-1133">Transmembrane helix</keyword>
<keyword evidence="3" id="KW-1185">Reference proteome</keyword>
<reference evidence="2 3" key="1">
    <citation type="submission" date="2024-03" db="EMBL/GenBank/DDBJ databases">
        <title>The genome assembly and annotation of the cricket Gryllus longicercus Weissman &amp; Gray.</title>
        <authorList>
            <person name="Szrajer S."/>
            <person name="Gray D."/>
            <person name="Ylla G."/>
        </authorList>
    </citation>
    <scope>NUCLEOTIDE SEQUENCE [LARGE SCALE GENOMIC DNA]</scope>
    <source>
        <strain evidence="2">DAG 2021-001</strain>
        <tissue evidence="2">Whole body minus gut</tissue>
    </source>
</reference>
<dbReference type="EMBL" id="JAZDUA010000197">
    <property type="protein sequence ID" value="KAK7864698.1"/>
    <property type="molecule type" value="Genomic_DNA"/>
</dbReference>
<dbReference type="GO" id="GO:0032981">
    <property type="term" value="P:mitochondrial respiratory chain complex I assembly"/>
    <property type="evidence" value="ECO:0007669"/>
    <property type="project" value="TreeGrafter"/>
</dbReference>
<name>A0AAN9VIZ1_9ORTH</name>
<dbReference type="GO" id="GO:0033617">
    <property type="term" value="P:mitochondrial respiratory chain complex IV assembly"/>
    <property type="evidence" value="ECO:0007669"/>
    <property type="project" value="TreeGrafter"/>
</dbReference>
<evidence type="ECO:0000313" key="2">
    <source>
        <dbReference type="EMBL" id="KAK7864698.1"/>
    </source>
</evidence>
<dbReference type="GO" id="GO:0005743">
    <property type="term" value="C:mitochondrial inner membrane"/>
    <property type="evidence" value="ECO:0007669"/>
    <property type="project" value="TreeGrafter"/>
</dbReference>
<dbReference type="Proteomes" id="UP001378592">
    <property type="component" value="Unassembled WGS sequence"/>
</dbReference>
<dbReference type="PANTHER" id="PTHR47148:SF1">
    <property type="entry name" value="CYTOCHROME C OXIDASE ASSEMBLY FACTOR 1 HOMOLOG"/>
    <property type="match status" value="1"/>
</dbReference>
<dbReference type="Pfam" id="PF08695">
    <property type="entry name" value="Coa1"/>
    <property type="match status" value="1"/>
</dbReference>
<dbReference type="AlphaFoldDB" id="A0AAN9VIZ1"/>
<keyword evidence="1" id="KW-0812">Transmembrane</keyword>
<dbReference type="PANTHER" id="PTHR47148">
    <property type="entry name" value="CYTOCHROME C OXIDASE ASSEMBLY FACTOR 1 HOMOLOG"/>
    <property type="match status" value="1"/>
</dbReference>